<accession>A0A133ZNA4</accession>
<evidence type="ECO:0000313" key="2">
    <source>
        <dbReference type="Proteomes" id="UP000070394"/>
    </source>
</evidence>
<dbReference type="PATRIC" id="fig|467210.3.peg.1662"/>
<reference evidence="2" key="1">
    <citation type="submission" date="2016-01" db="EMBL/GenBank/DDBJ databases">
        <authorList>
            <person name="Mitreva M."/>
            <person name="Pepin K.H."/>
            <person name="Mihindukulasuriya K.A."/>
            <person name="Fulton R."/>
            <person name="Fronick C."/>
            <person name="O'Laughlin M."/>
            <person name="Miner T."/>
            <person name="Herter B."/>
            <person name="Rosa B.A."/>
            <person name="Cordes M."/>
            <person name="Tomlinson C."/>
            <person name="Wollam A."/>
            <person name="Palsikar V.B."/>
            <person name="Mardis E.R."/>
            <person name="Wilson R.K."/>
        </authorList>
    </citation>
    <scope>NUCLEOTIDE SEQUENCE [LARGE SCALE GENOMIC DNA]</scope>
    <source>
        <strain evidence="2">DNF00896</strain>
    </source>
</reference>
<dbReference type="Proteomes" id="UP000070394">
    <property type="component" value="Unassembled WGS sequence"/>
</dbReference>
<dbReference type="AlphaFoldDB" id="A0A133ZNA4"/>
<name>A0A133ZNA4_9FIRM</name>
<comment type="caution">
    <text evidence="1">The sequence shown here is derived from an EMBL/GenBank/DDBJ whole genome shotgun (WGS) entry which is preliminary data.</text>
</comment>
<evidence type="ECO:0000313" key="1">
    <source>
        <dbReference type="EMBL" id="KXB56919.1"/>
    </source>
</evidence>
<protein>
    <submittedName>
        <fullName evidence="1">Uncharacterized protein</fullName>
    </submittedName>
</protein>
<dbReference type="EMBL" id="LSDA01000098">
    <property type="protein sequence ID" value="KXB56919.1"/>
    <property type="molecule type" value="Genomic_DNA"/>
</dbReference>
<proteinExistence type="predicted"/>
<organism evidence="1 2">
    <name type="scientific">Lachnoanaerobaculum saburreum</name>
    <dbReference type="NCBI Taxonomy" id="467210"/>
    <lineage>
        <taxon>Bacteria</taxon>
        <taxon>Bacillati</taxon>
        <taxon>Bacillota</taxon>
        <taxon>Clostridia</taxon>
        <taxon>Lachnospirales</taxon>
        <taxon>Lachnospiraceae</taxon>
        <taxon>Lachnoanaerobaculum</taxon>
    </lineage>
</organism>
<keyword evidence="2" id="KW-1185">Reference proteome</keyword>
<gene>
    <name evidence="1" type="ORF">HMPREF1866_01676</name>
</gene>
<sequence length="46" mass="5484">MSDDKVVDLAEISKDDEAIYYKDTPYTPKDLYQRLIITYSPKYSKY</sequence>